<feature type="region of interest" description="Disordered" evidence="1">
    <location>
        <begin position="22"/>
        <end position="42"/>
    </location>
</feature>
<sequence>MDTAPLRGAYRALLDAAATVADSADSGDTGSGGTGPTPPAGEWNADQILAHVALINATTLTAVSAITAGVNATYDNRMALDTWTIERLITLAGGNAGLRDRIRLQADALCALGGPMLSDAELDTPVPTRLLSHDAVLVDQPLPLRDLLTGLAETELPGHTRQLLALLPNGRPVADLAEADA</sequence>
<proteinExistence type="predicted"/>
<name>A0A7W3LSA6_ACTNM</name>
<comment type="caution">
    <text evidence="2">The sequence shown here is derived from an EMBL/GenBank/DDBJ whole genome shotgun (WGS) entry which is preliminary data.</text>
</comment>
<dbReference type="Proteomes" id="UP000572680">
    <property type="component" value="Unassembled WGS sequence"/>
</dbReference>
<dbReference type="AlphaFoldDB" id="A0A7W3LSA6"/>
<protein>
    <recommendedName>
        <fullName evidence="4">DinB-like domain-containing protein</fullName>
    </recommendedName>
</protein>
<evidence type="ECO:0000256" key="1">
    <source>
        <dbReference type="SAM" id="MobiDB-lite"/>
    </source>
</evidence>
<dbReference type="EMBL" id="JACJIA010000006">
    <property type="protein sequence ID" value="MBA8953406.1"/>
    <property type="molecule type" value="Genomic_DNA"/>
</dbReference>
<accession>A0A7W3LSA6</accession>
<keyword evidence="3" id="KW-1185">Reference proteome</keyword>
<evidence type="ECO:0008006" key="4">
    <source>
        <dbReference type="Google" id="ProtNLM"/>
    </source>
</evidence>
<evidence type="ECO:0000313" key="3">
    <source>
        <dbReference type="Proteomes" id="UP000572680"/>
    </source>
</evidence>
<dbReference type="RefSeq" id="WP_182845561.1">
    <property type="nucleotide sequence ID" value="NZ_BAAALP010000001.1"/>
</dbReference>
<gene>
    <name evidence="2" type="ORF">HNR61_005056</name>
</gene>
<organism evidence="2 3">
    <name type="scientific">Actinomadura namibiensis</name>
    <dbReference type="NCBI Taxonomy" id="182080"/>
    <lineage>
        <taxon>Bacteria</taxon>
        <taxon>Bacillati</taxon>
        <taxon>Actinomycetota</taxon>
        <taxon>Actinomycetes</taxon>
        <taxon>Streptosporangiales</taxon>
        <taxon>Thermomonosporaceae</taxon>
        <taxon>Actinomadura</taxon>
    </lineage>
</organism>
<reference evidence="2 3" key="1">
    <citation type="submission" date="2020-08" db="EMBL/GenBank/DDBJ databases">
        <title>Genomic Encyclopedia of Type Strains, Phase IV (KMG-IV): sequencing the most valuable type-strain genomes for metagenomic binning, comparative biology and taxonomic classification.</title>
        <authorList>
            <person name="Goeker M."/>
        </authorList>
    </citation>
    <scope>NUCLEOTIDE SEQUENCE [LARGE SCALE GENOMIC DNA]</scope>
    <source>
        <strain evidence="2 3">DSM 44197</strain>
    </source>
</reference>
<evidence type="ECO:0000313" key="2">
    <source>
        <dbReference type="EMBL" id="MBA8953406.1"/>
    </source>
</evidence>